<dbReference type="GO" id="GO:0008270">
    <property type="term" value="F:zinc ion binding"/>
    <property type="evidence" value="ECO:0007669"/>
    <property type="project" value="UniProtKB-KW"/>
</dbReference>
<name>A0A6A4SGN5_SCOMX</name>
<dbReference type="PANTHER" id="PTHR46105:SF29">
    <property type="entry name" value="ZINC FINGER AND BTB DOMAIN CONTAINING 12"/>
    <property type="match status" value="1"/>
</dbReference>
<dbReference type="InterPro" id="IPR050457">
    <property type="entry name" value="ZnFinger_BTB_dom_contain"/>
</dbReference>
<sequence length="656" mass="73626">MMKMFRPTERRVHTNIGKWEKYIHCLGVRLFIMSGSSDTLKFRLPTHGDAVLGRINALREDHRFCDVTLLLGGPRRATVQPLHFHGHRVVLAASSDFLRDQFLLHQGRAELSVGVVSSVEVGKRLLLSCYTGLLEVPLRELVNYLTTASALQMSHVVEKCAQAVSQYLSPTLAFLKPEGHSEEKEILQVASGWPGPSIQSREERDAAQPSTSHQEASAEEGDTIVIQSKSSKGATVESQELREASEEGRAVKAEIQSSEDAACCFNTVKSEEVEVHTNKPSHQVHHTTSALRCELHPPTGVQDHVSSTTIGTQQEEVADSSHIPNEKPTVAAQLQERGELTGSSLFCVFGARPSISRRSGDELTEDSDGILVQRPFLCRRCDRVFQHLESYVGHLKEHRRHQCLVCGEGFTQRSNLSHHIRIHSGVKPFRCPLCHKTFSRKATLQDHFNLHTGAKPHRCKYCAVHFAHKPGLRRHLKDVHVTHKEPPPPSLLRVVGRAEEHGTLGGVHDARTRGGSAPECEAQLRHRHRRSDTTIFPSAPVVQYFVGYNVLTPGLLSEGNMTREDRAKLSLPPRRKSMRHVLWADRKVRKTGSTSSPFHSCERFATCTRKQTLSYEVWIVAGTWCPVMITHRADSDWEPVSHHDNRIEFFEKSEDT</sequence>
<dbReference type="SMART" id="SM00225">
    <property type="entry name" value="BTB"/>
    <property type="match status" value="1"/>
</dbReference>
<feature type="compositionally biased region" description="Polar residues" evidence="13">
    <location>
        <begin position="225"/>
        <end position="238"/>
    </location>
</feature>
<evidence type="ECO:0000256" key="8">
    <source>
        <dbReference type="ARBA" id="ARBA00023015"/>
    </source>
</evidence>
<proteinExistence type="inferred from homology"/>
<dbReference type="PANTHER" id="PTHR46105">
    <property type="entry name" value="AGAP004733-PA"/>
    <property type="match status" value="1"/>
</dbReference>
<dbReference type="Pfam" id="PF00651">
    <property type="entry name" value="BTB"/>
    <property type="match status" value="1"/>
</dbReference>
<evidence type="ECO:0000256" key="1">
    <source>
        <dbReference type="ARBA" id="ARBA00003767"/>
    </source>
</evidence>
<comment type="caution">
    <text evidence="16">The sequence shown here is derived from an EMBL/GenBank/DDBJ whole genome shotgun (WGS) entry which is preliminary data.</text>
</comment>
<dbReference type="Proteomes" id="UP000438429">
    <property type="component" value="Unassembled WGS sequence"/>
</dbReference>
<dbReference type="GO" id="GO:0000981">
    <property type="term" value="F:DNA-binding transcription factor activity, RNA polymerase II-specific"/>
    <property type="evidence" value="ECO:0007669"/>
    <property type="project" value="TreeGrafter"/>
</dbReference>
<keyword evidence="9" id="KW-0238">DNA-binding</keyword>
<comment type="function">
    <text evidence="1">May be involved in transcriptional regulation.</text>
</comment>
<keyword evidence="10" id="KW-0804">Transcription</keyword>
<evidence type="ECO:0008006" key="18">
    <source>
        <dbReference type="Google" id="ProtNLM"/>
    </source>
</evidence>
<dbReference type="InterPro" id="IPR000210">
    <property type="entry name" value="BTB/POZ_dom"/>
</dbReference>
<dbReference type="AlphaFoldDB" id="A0A6A4SGN5"/>
<dbReference type="InterPro" id="IPR013087">
    <property type="entry name" value="Znf_C2H2_type"/>
</dbReference>
<evidence type="ECO:0000256" key="5">
    <source>
        <dbReference type="ARBA" id="ARBA00022737"/>
    </source>
</evidence>
<keyword evidence="7" id="KW-0862">Zinc</keyword>
<evidence type="ECO:0000256" key="9">
    <source>
        <dbReference type="ARBA" id="ARBA00023125"/>
    </source>
</evidence>
<dbReference type="SUPFAM" id="SSF57667">
    <property type="entry name" value="beta-beta-alpha zinc fingers"/>
    <property type="match status" value="2"/>
</dbReference>
<evidence type="ECO:0000256" key="4">
    <source>
        <dbReference type="ARBA" id="ARBA00022723"/>
    </source>
</evidence>
<feature type="domain" description="C2H2-type" evidence="15">
    <location>
        <begin position="376"/>
        <end position="403"/>
    </location>
</feature>
<dbReference type="GO" id="GO:0005634">
    <property type="term" value="C:nucleus"/>
    <property type="evidence" value="ECO:0007669"/>
    <property type="project" value="UniProtKB-SubCell"/>
</dbReference>
<feature type="domain" description="C2H2-type" evidence="15">
    <location>
        <begin position="457"/>
        <end position="485"/>
    </location>
</feature>
<keyword evidence="5" id="KW-0677">Repeat</keyword>
<evidence type="ECO:0000313" key="16">
    <source>
        <dbReference type="EMBL" id="KAF0031378.1"/>
    </source>
</evidence>
<feature type="domain" description="C2H2-type" evidence="15">
    <location>
        <begin position="429"/>
        <end position="456"/>
    </location>
</feature>
<comment type="similarity">
    <text evidence="3">Belongs to the krueppel C2H2-type zinc-finger protein family.</text>
</comment>
<dbReference type="GO" id="GO:0000978">
    <property type="term" value="F:RNA polymerase II cis-regulatory region sequence-specific DNA binding"/>
    <property type="evidence" value="ECO:0007669"/>
    <property type="project" value="TreeGrafter"/>
</dbReference>
<keyword evidence="11" id="KW-0539">Nucleus</keyword>
<dbReference type="SMART" id="SM00355">
    <property type="entry name" value="ZnF_C2H2"/>
    <property type="match status" value="4"/>
</dbReference>
<feature type="compositionally biased region" description="Basic and acidic residues" evidence="13">
    <location>
        <begin position="239"/>
        <end position="252"/>
    </location>
</feature>
<evidence type="ECO:0000256" key="6">
    <source>
        <dbReference type="ARBA" id="ARBA00022771"/>
    </source>
</evidence>
<keyword evidence="6 12" id="KW-0863">Zinc-finger</keyword>
<keyword evidence="4" id="KW-0479">Metal-binding</keyword>
<keyword evidence="8" id="KW-0805">Transcription regulation</keyword>
<dbReference type="PROSITE" id="PS50097">
    <property type="entry name" value="BTB"/>
    <property type="match status" value="1"/>
</dbReference>
<dbReference type="PROSITE" id="PS50157">
    <property type="entry name" value="ZINC_FINGER_C2H2_2"/>
    <property type="match status" value="4"/>
</dbReference>
<evidence type="ECO:0000256" key="11">
    <source>
        <dbReference type="ARBA" id="ARBA00023242"/>
    </source>
</evidence>
<dbReference type="FunFam" id="3.30.160.60:FF:001156">
    <property type="entry name" value="Zinc finger protein 407"/>
    <property type="match status" value="1"/>
</dbReference>
<dbReference type="SUPFAM" id="SSF54695">
    <property type="entry name" value="POZ domain"/>
    <property type="match status" value="1"/>
</dbReference>
<dbReference type="InterPro" id="IPR036236">
    <property type="entry name" value="Znf_C2H2_sf"/>
</dbReference>
<evidence type="ECO:0000256" key="13">
    <source>
        <dbReference type="SAM" id="MobiDB-lite"/>
    </source>
</evidence>
<evidence type="ECO:0000256" key="12">
    <source>
        <dbReference type="PROSITE-ProRule" id="PRU00042"/>
    </source>
</evidence>
<evidence type="ECO:0000256" key="2">
    <source>
        <dbReference type="ARBA" id="ARBA00004123"/>
    </source>
</evidence>
<feature type="region of interest" description="Disordered" evidence="13">
    <location>
        <begin position="192"/>
        <end position="253"/>
    </location>
</feature>
<evidence type="ECO:0000259" key="14">
    <source>
        <dbReference type="PROSITE" id="PS50097"/>
    </source>
</evidence>
<accession>A0A6A4SGN5</accession>
<evidence type="ECO:0000313" key="17">
    <source>
        <dbReference type="Proteomes" id="UP000438429"/>
    </source>
</evidence>
<dbReference type="PROSITE" id="PS00028">
    <property type="entry name" value="ZINC_FINGER_C2H2_1"/>
    <property type="match status" value="3"/>
</dbReference>
<evidence type="ECO:0000256" key="3">
    <source>
        <dbReference type="ARBA" id="ARBA00006991"/>
    </source>
</evidence>
<dbReference type="InterPro" id="IPR011333">
    <property type="entry name" value="SKP1/BTB/POZ_sf"/>
</dbReference>
<feature type="domain" description="BTB" evidence="14">
    <location>
        <begin position="65"/>
        <end position="138"/>
    </location>
</feature>
<dbReference type="EMBL" id="VEVO01000014">
    <property type="protein sequence ID" value="KAF0031378.1"/>
    <property type="molecule type" value="Genomic_DNA"/>
</dbReference>
<dbReference type="Gene3D" id="3.30.710.10">
    <property type="entry name" value="Potassium Channel Kv1.1, Chain A"/>
    <property type="match status" value="1"/>
</dbReference>
<organism evidence="16 17">
    <name type="scientific">Scophthalmus maximus</name>
    <name type="common">Turbot</name>
    <name type="synonym">Psetta maxima</name>
    <dbReference type="NCBI Taxonomy" id="52904"/>
    <lineage>
        <taxon>Eukaryota</taxon>
        <taxon>Metazoa</taxon>
        <taxon>Chordata</taxon>
        <taxon>Craniata</taxon>
        <taxon>Vertebrata</taxon>
        <taxon>Euteleostomi</taxon>
        <taxon>Actinopterygii</taxon>
        <taxon>Neopterygii</taxon>
        <taxon>Teleostei</taxon>
        <taxon>Neoteleostei</taxon>
        <taxon>Acanthomorphata</taxon>
        <taxon>Carangaria</taxon>
        <taxon>Pleuronectiformes</taxon>
        <taxon>Pleuronectoidei</taxon>
        <taxon>Scophthalmidae</taxon>
        <taxon>Scophthalmus</taxon>
    </lineage>
</organism>
<dbReference type="Gene3D" id="3.30.160.60">
    <property type="entry name" value="Classic Zinc Finger"/>
    <property type="match status" value="3"/>
</dbReference>
<comment type="subcellular location">
    <subcellularLocation>
        <location evidence="2">Nucleus</location>
    </subcellularLocation>
</comment>
<gene>
    <name evidence="16" type="ORF">F2P81_015933</name>
</gene>
<feature type="domain" description="C2H2-type" evidence="15">
    <location>
        <begin position="401"/>
        <end position="428"/>
    </location>
</feature>
<evidence type="ECO:0000256" key="7">
    <source>
        <dbReference type="ARBA" id="ARBA00022833"/>
    </source>
</evidence>
<dbReference type="Pfam" id="PF00096">
    <property type="entry name" value="zf-C2H2"/>
    <property type="match status" value="2"/>
</dbReference>
<protein>
    <recommendedName>
        <fullName evidence="18">Zinc finger and BTB domain-containing protein 26-like</fullName>
    </recommendedName>
</protein>
<reference evidence="16 17" key="1">
    <citation type="submission" date="2019-06" db="EMBL/GenBank/DDBJ databases">
        <title>Draft genomes of female and male turbot (Scophthalmus maximus).</title>
        <authorList>
            <person name="Xu H."/>
            <person name="Xu X.-W."/>
            <person name="Shao C."/>
            <person name="Chen S."/>
        </authorList>
    </citation>
    <scope>NUCLEOTIDE SEQUENCE [LARGE SCALE GENOMIC DNA]</scope>
    <source>
        <strain evidence="16">Ysfricsl-2016a</strain>
        <tissue evidence="16">Blood</tissue>
    </source>
</reference>
<evidence type="ECO:0000259" key="15">
    <source>
        <dbReference type="PROSITE" id="PS50157"/>
    </source>
</evidence>
<evidence type="ECO:0000256" key="10">
    <source>
        <dbReference type="ARBA" id="ARBA00023163"/>
    </source>
</evidence>